<protein>
    <recommendedName>
        <fullName evidence="3">Outer membrane protein beta-barrel domain-containing protein</fullName>
    </recommendedName>
</protein>
<evidence type="ECO:0008006" key="3">
    <source>
        <dbReference type="Google" id="ProtNLM"/>
    </source>
</evidence>
<dbReference type="RefSeq" id="WP_169662971.1">
    <property type="nucleotide sequence ID" value="NZ_CP076132.1"/>
</dbReference>
<organism evidence="1 2">
    <name type="scientific">Flammeovirga yaeyamensis</name>
    <dbReference type="NCBI Taxonomy" id="367791"/>
    <lineage>
        <taxon>Bacteria</taxon>
        <taxon>Pseudomonadati</taxon>
        <taxon>Bacteroidota</taxon>
        <taxon>Cytophagia</taxon>
        <taxon>Cytophagales</taxon>
        <taxon>Flammeovirgaceae</taxon>
        <taxon>Flammeovirga</taxon>
    </lineage>
</organism>
<accession>A0AAX1N1S1</accession>
<evidence type="ECO:0000313" key="2">
    <source>
        <dbReference type="Proteomes" id="UP000678679"/>
    </source>
</evidence>
<evidence type="ECO:0000313" key="1">
    <source>
        <dbReference type="EMBL" id="QWG01499.1"/>
    </source>
</evidence>
<dbReference type="AlphaFoldDB" id="A0AAX1N1S1"/>
<keyword evidence="2" id="KW-1185">Reference proteome</keyword>
<proteinExistence type="predicted"/>
<gene>
    <name evidence="1" type="ORF">KMW28_17815</name>
</gene>
<name>A0AAX1N1S1_9BACT</name>
<dbReference type="Proteomes" id="UP000678679">
    <property type="component" value="Chromosome 1"/>
</dbReference>
<reference evidence="1 2" key="1">
    <citation type="submission" date="2021-05" db="EMBL/GenBank/DDBJ databases">
        <title>Comparative genomic studies on the polysaccharide-degrading batcterial strains of the Flammeovirga genus.</title>
        <authorList>
            <person name="Zewei F."/>
            <person name="Zheng Z."/>
            <person name="Yu L."/>
            <person name="Ruyue G."/>
            <person name="Yanhong M."/>
            <person name="Yuanyuan C."/>
            <person name="Jingyan G."/>
            <person name="Wenjun H."/>
        </authorList>
    </citation>
    <scope>NUCLEOTIDE SEQUENCE [LARGE SCALE GENOMIC DNA]</scope>
    <source>
        <strain evidence="1 2">NBRC:100898</strain>
    </source>
</reference>
<dbReference type="EMBL" id="CP076132">
    <property type="protein sequence ID" value="QWG01499.1"/>
    <property type="molecule type" value="Genomic_DNA"/>
</dbReference>
<sequence>MKRFLFIFTTLLLFFFSFDEIKAQTSIQYYYGMGGLQQVSVWQNITQKHMVNFRAGYQDVTENNFTLSLGYGYLTKHFLPYLVFNKDITSGLNNYSINNGYYWISGGRFDLAAGWVMKHSEYQIDESNSSSDWAKKWSQVYWFNVYYNIKKYRMQIGGETGITSSGVVVWGCMINRSF</sequence>
<dbReference type="KEGG" id="fya:KMW28_17815"/>